<feature type="transmembrane region" description="Helical" evidence="1">
    <location>
        <begin position="151"/>
        <end position="177"/>
    </location>
</feature>
<protein>
    <recommendedName>
        <fullName evidence="4">Integral membrane protein</fullName>
    </recommendedName>
</protein>
<feature type="transmembrane region" description="Helical" evidence="1">
    <location>
        <begin position="116"/>
        <end position="139"/>
    </location>
</feature>
<sequence>MVDQRMKGNSMPPILFFSTIIQFVLSTIHVALGLRRLIDSFIKLQFEPTAIVEYWTNPSLPIEVIANAAYITNTLIGDAIMVWRLYAVWGNNLYICIIPVSFMFDSTLPSGCSIFFAKILIVLATAGTGYATVAGFLHASASNIFAVLNTYTATWALSVTTQTSTSLAIMGRIWWITRNSPKSLGWNRYFAIAWIIVESGVIYSLTTILLLIFYDLRTNFGGIINNMLAQTCVSGPSHCQKRVLSIPSL</sequence>
<name>A0A409W0P7_9AGAR</name>
<feature type="transmembrane region" description="Helical" evidence="1">
    <location>
        <begin position="189"/>
        <end position="214"/>
    </location>
</feature>
<evidence type="ECO:0008006" key="4">
    <source>
        <dbReference type="Google" id="ProtNLM"/>
    </source>
</evidence>
<proteinExistence type="predicted"/>
<evidence type="ECO:0000256" key="1">
    <source>
        <dbReference type="SAM" id="Phobius"/>
    </source>
</evidence>
<dbReference type="EMBL" id="NHYE01005474">
    <property type="protein sequence ID" value="PPQ72080.1"/>
    <property type="molecule type" value="Genomic_DNA"/>
</dbReference>
<gene>
    <name evidence="2" type="ORF">CVT26_006715</name>
</gene>
<dbReference type="OrthoDB" id="3186354at2759"/>
<keyword evidence="3" id="KW-1185">Reference proteome</keyword>
<evidence type="ECO:0000313" key="2">
    <source>
        <dbReference type="EMBL" id="PPQ72080.1"/>
    </source>
</evidence>
<dbReference type="AlphaFoldDB" id="A0A409W0P7"/>
<reference evidence="2 3" key="1">
    <citation type="journal article" date="2018" name="Evol. Lett.">
        <title>Horizontal gene cluster transfer increased hallucinogenic mushroom diversity.</title>
        <authorList>
            <person name="Reynolds H.T."/>
            <person name="Vijayakumar V."/>
            <person name="Gluck-Thaler E."/>
            <person name="Korotkin H.B."/>
            <person name="Matheny P.B."/>
            <person name="Slot J.C."/>
        </authorList>
    </citation>
    <scope>NUCLEOTIDE SEQUENCE [LARGE SCALE GENOMIC DNA]</scope>
    <source>
        <strain evidence="2 3">SRW20</strain>
    </source>
</reference>
<dbReference type="Proteomes" id="UP000284706">
    <property type="component" value="Unassembled WGS sequence"/>
</dbReference>
<feature type="transmembrane region" description="Helical" evidence="1">
    <location>
        <begin position="14"/>
        <end position="34"/>
    </location>
</feature>
<comment type="caution">
    <text evidence="2">The sequence shown here is derived from an EMBL/GenBank/DDBJ whole genome shotgun (WGS) entry which is preliminary data.</text>
</comment>
<evidence type="ECO:0000313" key="3">
    <source>
        <dbReference type="Proteomes" id="UP000284706"/>
    </source>
</evidence>
<keyword evidence="1" id="KW-1133">Transmembrane helix</keyword>
<accession>A0A409W0P7</accession>
<keyword evidence="1" id="KW-0472">Membrane</keyword>
<organism evidence="2 3">
    <name type="scientific">Gymnopilus dilepis</name>
    <dbReference type="NCBI Taxonomy" id="231916"/>
    <lineage>
        <taxon>Eukaryota</taxon>
        <taxon>Fungi</taxon>
        <taxon>Dikarya</taxon>
        <taxon>Basidiomycota</taxon>
        <taxon>Agaricomycotina</taxon>
        <taxon>Agaricomycetes</taxon>
        <taxon>Agaricomycetidae</taxon>
        <taxon>Agaricales</taxon>
        <taxon>Agaricineae</taxon>
        <taxon>Hymenogastraceae</taxon>
        <taxon>Gymnopilus</taxon>
    </lineage>
</organism>
<dbReference type="InParanoid" id="A0A409W0P7"/>
<keyword evidence="1" id="KW-0812">Transmembrane</keyword>
<feature type="transmembrane region" description="Helical" evidence="1">
    <location>
        <begin position="85"/>
        <end position="104"/>
    </location>
</feature>